<dbReference type="PANTHER" id="PTHR43622:SF7">
    <property type="entry name" value="3-DEHYDROQUINATE SYNTHASE, CHLOROPLASTIC"/>
    <property type="match status" value="1"/>
</dbReference>
<comment type="similarity">
    <text evidence="7">Belongs to the sugar phosphate cyclases superfamily. Dehydroquinate synthase family.</text>
</comment>
<evidence type="ECO:0000256" key="7">
    <source>
        <dbReference type="ARBA" id="ARBA00005412"/>
    </source>
</evidence>
<dbReference type="InterPro" id="IPR030963">
    <property type="entry name" value="DHQ_synth_fam"/>
</dbReference>
<dbReference type="GO" id="GO:0000166">
    <property type="term" value="F:nucleotide binding"/>
    <property type="evidence" value="ECO:0007669"/>
    <property type="project" value="UniProtKB-KW"/>
</dbReference>
<feature type="domain" description="3-dehydroquinate synthase N-terminal" evidence="20">
    <location>
        <begin position="88"/>
        <end position="199"/>
    </location>
</feature>
<dbReference type="NCBIfam" id="TIGR01357">
    <property type="entry name" value="aroB"/>
    <property type="match status" value="1"/>
</dbReference>
<evidence type="ECO:0000256" key="15">
    <source>
        <dbReference type="ARBA" id="ARBA00023027"/>
    </source>
</evidence>
<dbReference type="Proteomes" id="UP000181976">
    <property type="component" value="Unassembled WGS sequence"/>
</dbReference>
<keyword evidence="15" id="KW-0520">NAD</keyword>
<protein>
    <recommendedName>
        <fullName evidence="9 19">3-dehydroquinate synthase</fullName>
        <ecNumber evidence="8 19">4.2.3.4</ecNumber>
    </recommendedName>
</protein>
<comment type="cofactor">
    <cofactor evidence="3">
        <name>Co(2+)</name>
        <dbReference type="ChEBI" id="CHEBI:48828"/>
    </cofactor>
</comment>
<keyword evidence="12" id="KW-0479">Metal-binding</keyword>
<keyword evidence="10" id="KW-0963">Cytoplasm</keyword>
<evidence type="ECO:0000256" key="5">
    <source>
        <dbReference type="ARBA" id="ARBA00004496"/>
    </source>
</evidence>
<evidence type="ECO:0000259" key="21">
    <source>
        <dbReference type="Pfam" id="PF24621"/>
    </source>
</evidence>
<evidence type="ECO:0000313" key="23">
    <source>
        <dbReference type="Proteomes" id="UP000181976"/>
    </source>
</evidence>
<dbReference type="Gene3D" id="1.20.1090.10">
    <property type="entry name" value="Dehydroquinate synthase-like - alpha domain"/>
    <property type="match status" value="1"/>
</dbReference>
<evidence type="ECO:0000256" key="13">
    <source>
        <dbReference type="ARBA" id="ARBA00022741"/>
    </source>
</evidence>
<evidence type="ECO:0000256" key="18">
    <source>
        <dbReference type="ARBA" id="ARBA00023285"/>
    </source>
</evidence>
<dbReference type="FunCoup" id="A0A1I1XXP4">
    <property type="interactions" value="484"/>
</dbReference>
<evidence type="ECO:0000256" key="1">
    <source>
        <dbReference type="ARBA" id="ARBA00001393"/>
    </source>
</evidence>
<evidence type="ECO:0000256" key="6">
    <source>
        <dbReference type="ARBA" id="ARBA00004661"/>
    </source>
</evidence>
<reference evidence="22 23" key="1">
    <citation type="submission" date="2016-10" db="EMBL/GenBank/DDBJ databases">
        <authorList>
            <person name="de Groot N.N."/>
        </authorList>
    </citation>
    <scope>NUCLEOTIDE SEQUENCE [LARGE SCALE GENOMIC DNA]</scope>
    <source>
        <strain evidence="22 23">DSM 19012</strain>
    </source>
</reference>
<evidence type="ECO:0000256" key="14">
    <source>
        <dbReference type="ARBA" id="ARBA00022833"/>
    </source>
</evidence>
<dbReference type="GO" id="GO:0008652">
    <property type="term" value="P:amino acid biosynthetic process"/>
    <property type="evidence" value="ECO:0007669"/>
    <property type="project" value="UniProtKB-KW"/>
</dbReference>
<keyword evidence="23" id="KW-1185">Reference proteome</keyword>
<dbReference type="PIRSF" id="PIRSF001455">
    <property type="entry name" value="DHQ_synth"/>
    <property type="match status" value="1"/>
</dbReference>
<evidence type="ECO:0000256" key="12">
    <source>
        <dbReference type="ARBA" id="ARBA00022723"/>
    </source>
</evidence>
<evidence type="ECO:0000256" key="16">
    <source>
        <dbReference type="ARBA" id="ARBA00023141"/>
    </source>
</evidence>
<comment type="pathway">
    <text evidence="6">Metabolic intermediate biosynthesis; chorismate biosynthesis; chorismate from D-erythrose 4-phosphate and phosphoenolpyruvate: step 2/7.</text>
</comment>
<keyword evidence="17" id="KW-0456">Lyase</keyword>
<dbReference type="Pfam" id="PF01761">
    <property type="entry name" value="DHQ_synthase"/>
    <property type="match status" value="1"/>
</dbReference>
<dbReference type="GO" id="GO:0005737">
    <property type="term" value="C:cytoplasm"/>
    <property type="evidence" value="ECO:0007669"/>
    <property type="project" value="UniProtKB-SubCell"/>
</dbReference>
<keyword evidence="16" id="KW-0057">Aromatic amino acid biosynthesis</keyword>
<comment type="subcellular location">
    <subcellularLocation>
        <location evidence="5">Cytoplasm</location>
    </subcellularLocation>
</comment>
<dbReference type="PANTHER" id="PTHR43622">
    <property type="entry name" value="3-DEHYDROQUINATE SYNTHASE"/>
    <property type="match status" value="1"/>
</dbReference>
<proteinExistence type="inferred from homology"/>
<dbReference type="eggNOG" id="COG0337">
    <property type="taxonomic scope" value="Bacteria"/>
</dbReference>
<dbReference type="InterPro" id="IPR056179">
    <property type="entry name" value="DHQS_C"/>
</dbReference>
<organism evidence="22 23">
    <name type="scientific">Thermophagus xiamenensis</name>
    <dbReference type="NCBI Taxonomy" id="385682"/>
    <lineage>
        <taxon>Bacteria</taxon>
        <taxon>Pseudomonadati</taxon>
        <taxon>Bacteroidota</taxon>
        <taxon>Bacteroidia</taxon>
        <taxon>Marinilabiliales</taxon>
        <taxon>Marinilabiliaceae</taxon>
        <taxon>Thermophagus</taxon>
    </lineage>
</organism>
<dbReference type="GO" id="GO:0003856">
    <property type="term" value="F:3-dehydroquinate synthase activity"/>
    <property type="evidence" value="ECO:0007669"/>
    <property type="project" value="UniProtKB-UniRule"/>
</dbReference>
<dbReference type="SUPFAM" id="SSF56796">
    <property type="entry name" value="Dehydroquinate synthase-like"/>
    <property type="match status" value="1"/>
</dbReference>
<dbReference type="CDD" id="cd08195">
    <property type="entry name" value="DHQS"/>
    <property type="match status" value="1"/>
</dbReference>
<evidence type="ECO:0000313" key="22">
    <source>
        <dbReference type="EMBL" id="SFE12051.1"/>
    </source>
</evidence>
<evidence type="ECO:0000256" key="3">
    <source>
        <dbReference type="ARBA" id="ARBA00001941"/>
    </source>
</evidence>
<dbReference type="GO" id="GO:0009423">
    <property type="term" value="P:chorismate biosynthetic process"/>
    <property type="evidence" value="ECO:0007669"/>
    <property type="project" value="UniProtKB-UniRule"/>
</dbReference>
<evidence type="ECO:0000256" key="10">
    <source>
        <dbReference type="ARBA" id="ARBA00022490"/>
    </source>
</evidence>
<dbReference type="InterPro" id="IPR030960">
    <property type="entry name" value="DHQS/DOIS_N"/>
</dbReference>
<feature type="domain" description="3-dehydroquinate synthase C-terminal" evidence="21">
    <location>
        <begin position="202"/>
        <end position="345"/>
    </location>
</feature>
<dbReference type="Pfam" id="PF24621">
    <property type="entry name" value="DHQS_C"/>
    <property type="match status" value="1"/>
</dbReference>
<evidence type="ECO:0000256" key="11">
    <source>
        <dbReference type="ARBA" id="ARBA00022605"/>
    </source>
</evidence>
<evidence type="ECO:0000256" key="17">
    <source>
        <dbReference type="ARBA" id="ARBA00023239"/>
    </source>
</evidence>
<evidence type="ECO:0000259" key="20">
    <source>
        <dbReference type="Pfam" id="PF01761"/>
    </source>
</evidence>
<dbReference type="EC" id="4.2.3.4" evidence="8 19"/>
<dbReference type="GO" id="GO:0046872">
    <property type="term" value="F:metal ion binding"/>
    <property type="evidence" value="ECO:0007669"/>
    <property type="project" value="UniProtKB-KW"/>
</dbReference>
<keyword evidence="14" id="KW-0862">Zinc</keyword>
<dbReference type="EMBL" id="FONA01000007">
    <property type="protein sequence ID" value="SFE12051.1"/>
    <property type="molecule type" value="Genomic_DNA"/>
</dbReference>
<comment type="function">
    <text evidence="4">Catalyzes the conversion of 3-deoxy-D-arabino-heptulosonate 7-phosphate (DAHP) to dehydroquinate (DHQ).</text>
</comment>
<gene>
    <name evidence="22" type="ORF">SAMN05444380_1074</name>
</gene>
<sequence>MLNKDKKFRHKKNLIFATILLINIILSMRPIPSKSASVSLCDDPKSDLEQLIKNIAPDKIFVLADEHTFRHCFNFIKDVKGVSAERTCRINAGDDFKNIESLSSVWRFLSERGATRHSLLINLGGGMPCDLGGFAAATYKRGIPFINIPTTLLSMVDASVGGKTGINFNGFKNEIGAFRQAEMVLIYTPFLNTLDQHNLLSGYAEMIKHALIDKPEALDRLLKITLSDISSDKLSALVAESVLVKDRYVDSDPLEGGIRKALNLGHTVGHAFESLSMKKGRPVLHGFAVAWGMIVELRMAENKLGFPSSVRKKVEDYINKLYGFHPFGESDFEDLYALMLHDKKNIGERINFTLLDKVGEPVINVDCSKEEIKTALSL</sequence>
<dbReference type="InterPro" id="IPR016037">
    <property type="entry name" value="DHQ_synth_AroB"/>
</dbReference>
<dbReference type="GO" id="GO:0009073">
    <property type="term" value="P:aromatic amino acid family biosynthetic process"/>
    <property type="evidence" value="ECO:0007669"/>
    <property type="project" value="UniProtKB-KW"/>
</dbReference>
<dbReference type="Gene3D" id="3.40.50.1970">
    <property type="match status" value="1"/>
</dbReference>
<accession>A0A1I1XXP4</accession>
<keyword evidence="18" id="KW-0170">Cobalt</keyword>
<dbReference type="InterPro" id="IPR050071">
    <property type="entry name" value="Dehydroquinate_synthase"/>
</dbReference>
<dbReference type="InParanoid" id="A0A1I1XXP4"/>
<name>A0A1I1XXP4_9BACT</name>
<evidence type="ECO:0000256" key="8">
    <source>
        <dbReference type="ARBA" id="ARBA00013031"/>
    </source>
</evidence>
<evidence type="ECO:0000256" key="9">
    <source>
        <dbReference type="ARBA" id="ARBA00017684"/>
    </source>
</evidence>
<evidence type="ECO:0000256" key="2">
    <source>
        <dbReference type="ARBA" id="ARBA00001911"/>
    </source>
</evidence>
<dbReference type="AlphaFoldDB" id="A0A1I1XXP4"/>
<keyword evidence="11" id="KW-0028">Amino-acid biosynthesis</keyword>
<keyword evidence="13" id="KW-0547">Nucleotide-binding</keyword>
<evidence type="ECO:0000256" key="19">
    <source>
        <dbReference type="NCBIfam" id="TIGR01357"/>
    </source>
</evidence>
<evidence type="ECO:0000256" key="4">
    <source>
        <dbReference type="ARBA" id="ARBA00003485"/>
    </source>
</evidence>
<comment type="catalytic activity">
    <reaction evidence="1">
        <text>7-phospho-2-dehydro-3-deoxy-D-arabino-heptonate = 3-dehydroquinate + phosphate</text>
        <dbReference type="Rhea" id="RHEA:21968"/>
        <dbReference type="ChEBI" id="CHEBI:32364"/>
        <dbReference type="ChEBI" id="CHEBI:43474"/>
        <dbReference type="ChEBI" id="CHEBI:58394"/>
        <dbReference type="EC" id="4.2.3.4"/>
    </reaction>
</comment>
<dbReference type="STRING" id="385682.SAMN05444380_1074"/>
<comment type="cofactor">
    <cofactor evidence="2">
        <name>NAD(+)</name>
        <dbReference type="ChEBI" id="CHEBI:57540"/>
    </cofactor>
</comment>